<evidence type="ECO:0000313" key="2">
    <source>
        <dbReference type="EMBL" id="CUH70417.1"/>
    </source>
</evidence>
<dbReference type="Gene3D" id="3.30.420.10">
    <property type="entry name" value="Ribonuclease H-like superfamily/Ribonuclease H"/>
    <property type="match status" value="1"/>
</dbReference>
<reference evidence="2 3" key="1">
    <citation type="submission" date="2015-09" db="EMBL/GenBank/DDBJ databases">
        <authorList>
            <consortium name="Swine Surveillance"/>
        </authorList>
    </citation>
    <scope>NUCLEOTIDE SEQUENCE [LARGE SCALE GENOMIC DNA]</scope>
    <source>
        <strain evidence="2 3">5120</strain>
    </source>
</reference>
<evidence type="ECO:0000313" key="3">
    <source>
        <dbReference type="Proteomes" id="UP000051887"/>
    </source>
</evidence>
<dbReference type="SUPFAM" id="SSF53098">
    <property type="entry name" value="Ribonuclease H-like"/>
    <property type="match status" value="1"/>
</dbReference>
<feature type="domain" description="Integrase catalytic" evidence="1">
    <location>
        <begin position="1"/>
        <end position="133"/>
    </location>
</feature>
<dbReference type="Proteomes" id="UP000051887">
    <property type="component" value="Unassembled WGS sequence"/>
</dbReference>
<dbReference type="Pfam" id="PF13683">
    <property type="entry name" value="rve_3"/>
    <property type="match status" value="1"/>
</dbReference>
<accession>A0A0P1GAU5</accession>
<evidence type="ECO:0000259" key="1">
    <source>
        <dbReference type="PROSITE" id="PS50994"/>
    </source>
</evidence>
<dbReference type="AlphaFoldDB" id="A0A0P1GAU5"/>
<dbReference type="InterPro" id="IPR036397">
    <property type="entry name" value="RNaseH_sf"/>
</dbReference>
<dbReference type="InterPro" id="IPR012337">
    <property type="entry name" value="RNaseH-like_sf"/>
</dbReference>
<dbReference type="PANTHER" id="PTHR46889">
    <property type="entry name" value="TRANSPOSASE INSF FOR INSERTION SEQUENCE IS3B-RELATED"/>
    <property type="match status" value="1"/>
</dbReference>
<dbReference type="InterPro" id="IPR001584">
    <property type="entry name" value="Integrase_cat-core"/>
</dbReference>
<organism evidence="2 3">
    <name type="scientific">Thalassovita autumnalis</name>
    <dbReference type="NCBI Taxonomy" id="2072972"/>
    <lineage>
        <taxon>Bacteria</taxon>
        <taxon>Pseudomonadati</taxon>
        <taxon>Pseudomonadota</taxon>
        <taxon>Alphaproteobacteria</taxon>
        <taxon>Rhodobacterales</taxon>
        <taxon>Roseobacteraceae</taxon>
        <taxon>Thalassovita</taxon>
    </lineage>
</organism>
<dbReference type="GO" id="GO:0015074">
    <property type="term" value="P:DNA integration"/>
    <property type="evidence" value="ECO:0007669"/>
    <property type="project" value="InterPro"/>
</dbReference>
<dbReference type="PROSITE" id="PS50994">
    <property type="entry name" value="INTEGRASE"/>
    <property type="match status" value="1"/>
</dbReference>
<protein>
    <submittedName>
        <fullName evidence="2">Putative transposase OrfB</fullName>
    </submittedName>
</protein>
<gene>
    <name evidence="2" type="ORF">TL5120_00193</name>
</gene>
<dbReference type="InterPro" id="IPR050900">
    <property type="entry name" value="Transposase_IS3/IS150/IS904"/>
</dbReference>
<proteinExistence type="predicted"/>
<dbReference type="PANTHER" id="PTHR46889:SF4">
    <property type="entry name" value="TRANSPOSASE INSO FOR INSERTION SEQUENCE ELEMENT IS911B-RELATED"/>
    <property type="match status" value="1"/>
</dbReference>
<sequence>MDWATRKVLSWRLSNTMHADFCVEALKEAMAKHGPPEIMNTDQGSQFTGSVWITTLTEVGVRISMDGRGRYLDNIFIERLWRSLKQEAIYLEEISDGFQARRIIKDWMAFYNNRRPHSALDRQTPDDAYWAGLEEQKAA</sequence>
<name>A0A0P1GAU5_9RHOB</name>
<dbReference type="EMBL" id="CYSC01000005">
    <property type="protein sequence ID" value="CUH70417.1"/>
    <property type="molecule type" value="Genomic_DNA"/>
</dbReference>
<dbReference type="GO" id="GO:0003676">
    <property type="term" value="F:nucleic acid binding"/>
    <property type="evidence" value="ECO:0007669"/>
    <property type="project" value="InterPro"/>
</dbReference>